<feature type="transmembrane region" description="Helical" evidence="6">
    <location>
        <begin position="106"/>
        <end position="123"/>
    </location>
</feature>
<protein>
    <submittedName>
        <fullName evidence="7">Putative MFS-type transporter</fullName>
    </submittedName>
</protein>
<feature type="transmembrane region" description="Helical" evidence="6">
    <location>
        <begin position="164"/>
        <end position="181"/>
    </location>
</feature>
<dbReference type="EMBL" id="QGMF01000280">
    <property type="protein sequence ID" value="TVY17187.1"/>
    <property type="molecule type" value="Genomic_DNA"/>
</dbReference>
<comment type="subcellular location">
    <subcellularLocation>
        <location evidence="1">Membrane</location>
        <topology evidence="1">Multi-pass membrane protein</topology>
    </subcellularLocation>
</comment>
<dbReference type="GO" id="GO:0022857">
    <property type="term" value="F:transmembrane transporter activity"/>
    <property type="evidence" value="ECO:0007669"/>
    <property type="project" value="InterPro"/>
</dbReference>
<feature type="transmembrane region" description="Helical" evidence="6">
    <location>
        <begin position="135"/>
        <end position="152"/>
    </location>
</feature>
<feature type="transmembrane region" description="Helical" evidence="6">
    <location>
        <begin position="82"/>
        <end position="100"/>
    </location>
</feature>
<evidence type="ECO:0000256" key="1">
    <source>
        <dbReference type="ARBA" id="ARBA00004141"/>
    </source>
</evidence>
<dbReference type="AlphaFoldDB" id="A0A8T9BBN4"/>
<dbReference type="OrthoDB" id="5086884at2759"/>
<reference evidence="7 8" key="1">
    <citation type="submission" date="2018-05" db="EMBL/GenBank/DDBJ databases">
        <title>Whole genome sequencing for identification of molecular markers to develop diagnostic detection tools for the regulated plant pathogen Lachnellula willkommii.</title>
        <authorList>
            <person name="Giroux E."/>
            <person name="Bilodeau G."/>
        </authorList>
    </citation>
    <scope>NUCLEOTIDE SEQUENCE [LARGE SCALE GENOMIC DNA]</scope>
    <source>
        <strain evidence="7 8">CBS 203.66</strain>
    </source>
</reference>
<evidence type="ECO:0000256" key="2">
    <source>
        <dbReference type="ARBA" id="ARBA00022692"/>
    </source>
</evidence>
<evidence type="ECO:0000313" key="8">
    <source>
        <dbReference type="Proteomes" id="UP000469559"/>
    </source>
</evidence>
<dbReference type="Gene3D" id="1.20.1720.10">
    <property type="entry name" value="Multidrug resistance protein D"/>
    <property type="match status" value="1"/>
</dbReference>
<keyword evidence="4 6" id="KW-0472">Membrane</keyword>
<keyword evidence="3 6" id="KW-1133">Transmembrane helix</keyword>
<dbReference type="InterPro" id="IPR011701">
    <property type="entry name" value="MFS"/>
</dbReference>
<evidence type="ECO:0000313" key="7">
    <source>
        <dbReference type="EMBL" id="TVY17187.1"/>
    </source>
</evidence>
<accession>A0A8T9BBN4</accession>
<gene>
    <name evidence="7" type="ORF">LARI1_G007308</name>
</gene>
<evidence type="ECO:0000256" key="6">
    <source>
        <dbReference type="SAM" id="Phobius"/>
    </source>
</evidence>
<sequence>MDSPIPDEKSFHLFSSLSFITFSEDDWKLSSPSLTPVQSDADWTEESTPDTSQQRPEELCSLWHEIGFTFSIAMSQILTQEYFVSGFTVILPGLVQGHIIPESSSVWPASMFSLAVASTTLVFGRLADMYGGRRIYICGSVWLAVWSLVIGFARDEVLLDLSRAFQGIGASAMLPSGLMMMGRIYRPGKRKNIVFSIYGACAPFGFLSLFTSLRSANRDQSVETINVPSVTNDEFRYSCKMHSISKRLTKPAGTHCNVLTEKIAMDCEVMQSNIGQVLGRVSVISYEGETISDAFVYYLELILSHTPTENIPQSLGMSPIRATALNPFLKLRLSSGTPPIAL</sequence>
<evidence type="ECO:0000256" key="5">
    <source>
        <dbReference type="SAM" id="MobiDB-lite"/>
    </source>
</evidence>
<keyword evidence="2 6" id="KW-0812">Transmembrane</keyword>
<dbReference type="PANTHER" id="PTHR42718">
    <property type="entry name" value="MAJOR FACILITATOR SUPERFAMILY MULTIDRUG TRANSPORTER MFSC"/>
    <property type="match status" value="1"/>
</dbReference>
<name>A0A8T9BBN4_9HELO</name>
<dbReference type="SUPFAM" id="SSF103473">
    <property type="entry name" value="MFS general substrate transporter"/>
    <property type="match status" value="1"/>
</dbReference>
<proteinExistence type="predicted"/>
<feature type="transmembrane region" description="Helical" evidence="6">
    <location>
        <begin position="193"/>
        <end position="213"/>
    </location>
</feature>
<comment type="caution">
    <text evidence="7">The sequence shown here is derived from an EMBL/GenBank/DDBJ whole genome shotgun (WGS) entry which is preliminary data.</text>
</comment>
<dbReference type="InterPro" id="IPR036259">
    <property type="entry name" value="MFS_trans_sf"/>
</dbReference>
<feature type="region of interest" description="Disordered" evidence="5">
    <location>
        <begin position="31"/>
        <end position="54"/>
    </location>
</feature>
<keyword evidence="8" id="KW-1185">Reference proteome</keyword>
<dbReference type="GO" id="GO:0016020">
    <property type="term" value="C:membrane"/>
    <property type="evidence" value="ECO:0007669"/>
    <property type="project" value="UniProtKB-SubCell"/>
</dbReference>
<dbReference type="Proteomes" id="UP000469559">
    <property type="component" value="Unassembled WGS sequence"/>
</dbReference>
<evidence type="ECO:0000256" key="3">
    <source>
        <dbReference type="ARBA" id="ARBA00022989"/>
    </source>
</evidence>
<dbReference type="PANTHER" id="PTHR42718:SF36">
    <property type="entry name" value="MULTIDRUG TRANSPORTER, PUTATIVE (AFU_ORTHOLOGUE AFUA_4G13820)-RELATED"/>
    <property type="match status" value="1"/>
</dbReference>
<dbReference type="Pfam" id="PF07690">
    <property type="entry name" value="MFS_1"/>
    <property type="match status" value="1"/>
</dbReference>
<evidence type="ECO:0000256" key="4">
    <source>
        <dbReference type="ARBA" id="ARBA00023136"/>
    </source>
</evidence>
<organism evidence="7 8">
    <name type="scientific">Lachnellula arida</name>
    <dbReference type="NCBI Taxonomy" id="1316785"/>
    <lineage>
        <taxon>Eukaryota</taxon>
        <taxon>Fungi</taxon>
        <taxon>Dikarya</taxon>
        <taxon>Ascomycota</taxon>
        <taxon>Pezizomycotina</taxon>
        <taxon>Leotiomycetes</taxon>
        <taxon>Helotiales</taxon>
        <taxon>Lachnaceae</taxon>
        <taxon>Lachnellula</taxon>
    </lineage>
</organism>